<comment type="pathway">
    <text evidence="5">Amino-acid biosynthesis; L-arginine biosynthesis; N(2)-acetyl-L-ornithine from L-glutamate: step 4/4.</text>
</comment>
<dbReference type="NCBIfam" id="NF002325">
    <property type="entry name" value="PRK01278.1"/>
    <property type="match status" value="1"/>
</dbReference>
<dbReference type="Gene3D" id="3.90.1150.10">
    <property type="entry name" value="Aspartate Aminotransferase, domain 1"/>
    <property type="match status" value="1"/>
</dbReference>
<dbReference type="RefSeq" id="WP_344909329.1">
    <property type="nucleotide sequence ID" value="NZ_BAABDL010000003.1"/>
</dbReference>
<evidence type="ECO:0000256" key="4">
    <source>
        <dbReference type="ARBA" id="ARBA00022898"/>
    </source>
</evidence>
<keyword evidence="2 5" id="KW-0028">Amino-acid biosynthesis</keyword>
<feature type="binding site" evidence="5">
    <location>
        <position position="275"/>
    </location>
    <ligand>
        <name>pyridoxal 5'-phosphate</name>
        <dbReference type="ChEBI" id="CHEBI:597326"/>
    </ligand>
</feature>
<feature type="binding site" evidence="5">
    <location>
        <begin position="217"/>
        <end position="220"/>
    </location>
    <ligand>
        <name>pyridoxal 5'-phosphate</name>
        <dbReference type="ChEBI" id="CHEBI:597326"/>
    </ligand>
</feature>
<dbReference type="InterPro" id="IPR050103">
    <property type="entry name" value="Class-III_PLP-dep_AT"/>
</dbReference>
<dbReference type="Gene3D" id="3.40.640.10">
    <property type="entry name" value="Type I PLP-dependent aspartate aminotransferase-like (Major domain)"/>
    <property type="match status" value="1"/>
</dbReference>
<comment type="subcellular location">
    <subcellularLocation>
        <location evidence="5">Cytoplasm</location>
    </subcellularLocation>
</comment>
<feature type="binding site" evidence="5">
    <location>
        <position position="135"/>
    </location>
    <ligand>
        <name>N(2)-acetyl-L-ornithine</name>
        <dbReference type="ChEBI" id="CHEBI:57805"/>
    </ligand>
</feature>
<dbReference type="Proteomes" id="UP001501734">
    <property type="component" value="Unassembled WGS sequence"/>
</dbReference>
<dbReference type="HAMAP" id="MF_01107">
    <property type="entry name" value="ArgD_aminotrans_3"/>
    <property type="match status" value="1"/>
</dbReference>
<comment type="similarity">
    <text evidence="5">Belongs to the class-III pyridoxal-phosphate-dependent aminotransferase family. ArgD subfamily.</text>
</comment>
<keyword evidence="5" id="KW-0055">Arginine biosynthesis</keyword>
<dbReference type="PANTHER" id="PTHR11986:SF79">
    <property type="entry name" value="ACETYLORNITHINE AMINOTRANSFERASE, MITOCHONDRIAL"/>
    <property type="match status" value="1"/>
</dbReference>
<evidence type="ECO:0000256" key="5">
    <source>
        <dbReference type="HAMAP-Rule" id="MF_01107"/>
    </source>
</evidence>
<comment type="catalytic activity">
    <reaction evidence="5">
        <text>N(2)-acetyl-L-ornithine + 2-oxoglutarate = N-acetyl-L-glutamate 5-semialdehyde + L-glutamate</text>
        <dbReference type="Rhea" id="RHEA:18049"/>
        <dbReference type="ChEBI" id="CHEBI:16810"/>
        <dbReference type="ChEBI" id="CHEBI:29123"/>
        <dbReference type="ChEBI" id="CHEBI:29985"/>
        <dbReference type="ChEBI" id="CHEBI:57805"/>
        <dbReference type="EC" id="2.6.1.11"/>
    </reaction>
</comment>
<keyword evidence="5" id="KW-0963">Cytoplasm</keyword>
<dbReference type="InterPro" id="IPR015422">
    <property type="entry name" value="PyrdxlP-dep_Trfase_small"/>
</dbReference>
<feature type="binding site" evidence="5">
    <location>
        <position position="132"/>
    </location>
    <ligand>
        <name>pyridoxal 5'-phosphate</name>
        <dbReference type="ChEBI" id="CHEBI:597326"/>
    </ligand>
</feature>
<dbReference type="InterPro" id="IPR015421">
    <property type="entry name" value="PyrdxlP-dep_Trfase_major"/>
</dbReference>
<feature type="binding site" evidence="5">
    <location>
        <begin position="99"/>
        <end position="100"/>
    </location>
    <ligand>
        <name>pyridoxal 5'-phosphate</name>
        <dbReference type="ChEBI" id="CHEBI:597326"/>
    </ligand>
</feature>
<dbReference type="InterPro" id="IPR049704">
    <property type="entry name" value="Aminotrans_3_PPA_site"/>
</dbReference>
<evidence type="ECO:0000256" key="1">
    <source>
        <dbReference type="ARBA" id="ARBA00022576"/>
    </source>
</evidence>
<dbReference type="SUPFAM" id="SSF53383">
    <property type="entry name" value="PLP-dependent transferases"/>
    <property type="match status" value="1"/>
</dbReference>
<dbReference type="PIRSF" id="PIRSF000521">
    <property type="entry name" value="Transaminase_4ab_Lys_Orn"/>
    <property type="match status" value="1"/>
</dbReference>
<keyword evidence="7" id="KW-1185">Reference proteome</keyword>
<protein>
    <recommendedName>
        <fullName evidence="5">Acetylornithine aminotransferase</fullName>
        <shortName evidence="5">ACOAT</shortName>
        <ecNumber evidence="5">2.6.1.11</ecNumber>
    </recommendedName>
</protein>
<evidence type="ECO:0000313" key="6">
    <source>
        <dbReference type="EMBL" id="GAA4057331.1"/>
    </source>
</evidence>
<comment type="subunit">
    <text evidence="5">Homodimer.</text>
</comment>
<gene>
    <name evidence="5" type="primary">argD</name>
    <name evidence="6" type="ORF">GCM10022410_00920</name>
</gene>
<reference evidence="7" key="1">
    <citation type="journal article" date="2019" name="Int. J. Syst. Evol. Microbiol.">
        <title>The Global Catalogue of Microorganisms (GCM) 10K type strain sequencing project: providing services to taxonomists for standard genome sequencing and annotation.</title>
        <authorList>
            <consortium name="The Broad Institute Genomics Platform"/>
            <consortium name="The Broad Institute Genome Sequencing Center for Infectious Disease"/>
            <person name="Wu L."/>
            <person name="Ma J."/>
        </authorList>
    </citation>
    <scope>NUCLEOTIDE SEQUENCE [LARGE SCALE GENOMIC DNA]</scope>
    <source>
        <strain evidence="7">JCM 17250</strain>
    </source>
</reference>
<dbReference type="InterPro" id="IPR005814">
    <property type="entry name" value="Aminotrans_3"/>
</dbReference>
<comment type="caution">
    <text evidence="6">The sequence shown here is derived from an EMBL/GenBank/DDBJ whole genome shotgun (WGS) entry which is preliminary data.</text>
</comment>
<keyword evidence="3 5" id="KW-0808">Transferase</keyword>
<dbReference type="InterPro" id="IPR004636">
    <property type="entry name" value="AcOrn/SuccOrn_fam"/>
</dbReference>
<dbReference type="CDD" id="cd00610">
    <property type="entry name" value="OAT_like"/>
    <property type="match status" value="1"/>
</dbReference>
<dbReference type="NCBIfam" id="NF002797">
    <property type="entry name" value="PRK02936.1"/>
    <property type="match status" value="1"/>
</dbReference>
<feature type="modified residue" description="N6-(pyridoxal phosphate)lysine" evidence="5">
    <location>
        <position position="246"/>
    </location>
</feature>
<comment type="miscellaneous">
    <text evidence="5">May also have succinyldiaminopimelate aminotransferase activity, thus carrying out the corresponding step in lysine biosynthesis.</text>
</comment>
<keyword evidence="4 5" id="KW-0663">Pyridoxal phosphate</keyword>
<evidence type="ECO:0000256" key="3">
    <source>
        <dbReference type="ARBA" id="ARBA00022679"/>
    </source>
</evidence>
<comment type="cofactor">
    <cofactor evidence="5">
        <name>pyridoxal 5'-phosphate</name>
        <dbReference type="ChEBI" id="CHEBI:597326"/>
    </cofactor>
    <text evidence="5">Binds 1 pyridoxal phosphate per subunit.</text>
</comment>
<proteinExistence type="inferred from homology"/>
<dbReference type="PANTHER" id="PTHR11986">
    <property type="entry name" value="AMINOTRANSFERASE CLASS III"/>
    <property type="match status" value="1"/>
</dbReference>
<dbReference type="EC" id="2.6.1.11" evidence="5"/>
<evidence type="ECO:0000256" key="2">
    <source>
        <dbReference type="ARBA" id="ARBA00022605"/>
    </source>
</evidence>
<accession>A0ABP7V3K6</accession>
<evidence type="ECO:0000313" key="7">
    <source>
        <dbReference type="Proteomes" id="UP001501734"/>
    </source>
</evidence>
<dbReference type="InterPro" id="IPR015424">
    <property type="entry name" value="PyrdxlP-dep_Trfase"/>
</dbReference>
<dbReference type="Pfam" id="PF00202">
    <property type="entry name" value="Aminotran_3"/>
    <property type="match status" value="1"/>
</dbReference>
<name>A0ABP7V3K6_9BACI</name>
<organism evidence="6 7">
    <name type="scientific">Amphibacillus indicireducens</name>
    <dbReference type="NCBI Taxonomy" id="1076330"/>
    <lineage>
        <taxon>Bacteria</taxon>
        <taxon>Bacillati</taxon>
        <taxon>Bacillota</taxon>
        <taxon>Bacilli</taxon>
        <taxon>Bacillales</taxon>
        <taxon>Bacillaceae</taxon>
        <taxon>Amphibacillus</taxon>
    </lineage>
</organism>
<dbReference type="NCBIfam" id="TIGR00707">
    <property type="entry name" value="argD"/>
    <property type="match status" value="1"/>
</dbReference>
<dbReference type="EMBL" id="BAABDL010000003">
    <property type="protein sequence ID" value="GAA4057331.1"/>
    <property type="molecule type" value="Genomic_DNA"/>
</dbReference>
<feature type="binding site" evidence="5">
    <location>
        <position position="274"/>
    </location>
    <ligand>
        <name>N(2)-acetyl-L-ornithine</name>
        <dbReference type="ChEBI" id="CHEBI:57805"/>
    </ligand>
</feature>
<keyword evidence="1 5" id="KW-0032">Aminotransferase</keyword>
<sequence length="390" mass="42787">MLKDFSAVMPTYNRFPITLTKGDGSYVWDQDGVKFLDYTAGIGTCNLGHRPKSVEIALARQLGELWHCSNLYTIPNQELLAEQLVKHSVFDQVFFSNSGAEANEAAIKLARRYAQKVKQTDQYEIVTFKQSFHGRTLATLAATGQAKIQAGFEPKMPGFRYLPYNDLAALEQLVRPETCAVMLELIQGEGGVHPADQVWLDQLVSLCKTNDLLLIIDEVQTGMGRTGTLFAYQQYGIEPDVITLAKGLGSGFPVGAVLAKKEVARAFTAGAHGSTFGGNPLATAAGLATIEQMTSAEFLPMVKENSDYLWGKLQTLCGQMNQVKGLRGKGYLIGIELEGQAIDYVNRAREEQQLLILVAGPQVVRLLPPLTTTKQEIAQFIIRLEKVLAD</sequence>
<dbReference type="PROSITE" id="PS00600">
    <property type="entry name" value="AA_TRANSFER_CLASS_3"/>
    <property type="match status" value="1"/>
</dbReference>